<dbReference type="VEuPathDB" id="HostDB:GeneID_118657392"/>
<accession>A0A7J7QUM2</accession>
<dbReference type="InterPro" id="IPR007587">
    <property type="entry name" value="SAPS"/>
</dbReference>
<reference evidence="3 4" key="1">
    <citation type="journal article" date="2020" name="Nature">
        <title>Six reference-quality genomes reveal evolution of bat adaptations.</title>
        <authorList>
            <person name="Jebb D."/>
            <person name="Huang Z."/>
            <person name="Pippel M."/>
            <person name="Hughes G.M."/>
            <person name="Lavrichenko K."/>
            <person name="Devanna P."/>
            <person name="Winkler S."/>
            <person name="Jermiin L.S."/>
            <person name="Skirmuntt E.C."/>
            <person name="Katzourakis A."/>
            <person name="Burkitt-Gray L."/>
            <person name="Ray D.A."/>
            <person name="Sullivan K.A.M."/>
            <person name="Roscito J.G."/>
            <person name="Kirilenko B.M."/>
            <person name="Davalos L.M."/>
            <person name="Corthals A.P."/>
            <person name="Power M.L."/>
            <person name="Jones G."/>
            <person name="Ransome R.D."/>
            <person name="Dechmann D.K.N."/>
            <person name="Locatelli A.G."/>
            <person name="Puechmaille S.J."/>
            <person name="Fedrigo O."/>
            <person name="Jarvis E.D."/>
            <person name="Hiller M."/>
            <person name="Vernes S.C."/>
            <person name="Myers E.W."/>
            <person name="Teeling E.C."/>
        </authorList>
    </citation>
    <scope>NUCLEOTIDE SEQUENCE [LARGE SCALE GENOMIC DNA]</scope>
    <source>
        <strain evidence="3">MMyoMyo1</strain>
        <tissue evidence="3">Flight muscle</tissue>
    </source>
</reference>
<dbReference type="PANTHER" id="PTHR12634:SF15">
    <property type="entry name" value="SERINE_THREONINE-PROTEIN PHOSPHATASE 6 REGULATORY SUBUNIT 2"/>
    <property type="match status" value="1"/>
</dbReference>
<keyword evidence="4" id="KW-1185">Reference proteome</keyword>
<evidence type="ECO:0000256" key="2">
    <source>
        <dbReference type="SAM" id="MobiDB-lite"/>
    </source>
</evidence>
<dbReference type="Pfam" id="PF04499">
    <property type="entry name" value="SAPS"/>
    <property type="match status" value="1"/>
</dbReference>
<protein>
    <submittedName>
        <fullName evidence="3">Protein phosphatase 6 regulatory subunit 2</fullName>
    </submittedName>
</protein>
<dbReference type="GO" id="GO:0019903">
    <property type="term" value="F:protein phosphatase binding"/>
    <property type="evidence" value="ECO:0007669"/>
    <property type="project" value="InterPro"/>
</dbReference>
<dbReference type="PANTHER" id="PTHR12634">
    <property type="entry name" value="SIT4 YEAST -ASSOCIATING PROTEIN-RELATED"/>
    <property type="match status" value="1"/>
</dbReference>
<dbReference type="GO" id="GO:0005829">
    <property type="term" value="C:cytosol"/>
    <property type="evidence" value="ECO:0007669"/>
    <property type="project" value="TreeGrafter"/>
</dbReference>
<comment type="similarity">
    <text evidence="1">Belongs to the SAPS family.</text>
</comment>
<dbReference type="AlphaFoldDB" id="A0A7J7QUM2"/>
<dbReference type="GO" id="GO:0019888">
    <property type="term" value="F:protein phosphatase regulator activity"/>
    <property type="evidence" value="ECO:0007669"/>
    <property type="project" value="TreeGrafter"/>
</dbReference>
<organism evidence="3 4">
    <name type="scientific">Myotis myotis</name>
    <name type="common">Greater mouse-eared bat</name>
    <name type="synonym">Vespertilio myotis</name>
    <dbReference type="NCBI Taxonomy" id="51298"/>
    <lineage>
        <taxon>Eukaryota</taxon>
        <taxon>Metazoa</taxon>
        <taxon>Chordata</taxon>
        <taxon>Craniata</taxon>
        <taxon>Vertebrata</taxon>
        <taxon>Euteleostomi</taxon>
        <taxon>Mammalia</taxon>
        <taxon>Eutheria</taxon>
        <taxon>Laurasiatheria</taxon>
        <taxon>Chiroptera</taxon>
        <taxon>Yangochiroptera</taxon>
        <taxon>Vespertilionidae</taxon>
        <taxon>Myotis</taxon>
    </lineage>
</organism>
<evidence type="ECO:0000313" key="3">
    <source>
        <dbReference type="EMBL" id="KAF6267601.1"/>
    </source>
</evidence>
<feature type="region of interest" description="Disordered" evidence="2">
    <location>
        <begin position="254"/>
        <end position="316"/>
    </location>
</feature>
<feature type="compositionally biased region" description="Polar residues" evidence="2">
    <location>
        <begin position="257"/>
        <end position="267"/>
    </location>
</feature>
<comment type="caution">
    <text evidence="3">The sequence shown here is derived from an EMBL/GenBank/DDBJ whole genome shotgun (WGS) entry which is preliminary data.</text>
</comment>
<dbReference type="EMBL" id="JABWUV010000054">
    <property type="protein sequence ID" value="KAF6267601.1"/>
    <property type="molecule type" value="Genomic_DNA"/>
</dbReference>
<sequence>MAALLHTNTPSINQELCRLNTMGLLLDLFFKYTWNNFLHLQVELCVAAILSHAPREDRAEASGPESGDSESPLPAASHPESTMVTHLFQKCCLVQRILEAWEANDHTQAAGGMRRGNMGHLTRIANAVVRNLERGAMQTPVSEVIQGLPADCRGRWESFVEETLTETNRRNAVDLVSTHLHPSSEDEDMEGVFPNELSLQQAFSEYQVQQMTATFVDQFGFNDEEFADQDDSVNAPFDRIAEINLHTGWGCPPRGSLHSSEQGQSCPSPHRGAGCGSAPRAHGGRHHHSHSQPSCLHSGRSGDRDKGQEDSCPASRSRLQWPRVMLPPSQGAPLIDTYLVMQFVFFNLI</sequence>
<dbReference type="Proteomes" id="UP000527355">
    <property type="component" value="Unassembled WGS sequence"/>
</dbReference>
<proteinExistence type="inferred from homology"/>
<evidence type="ECO:0000256" key="1">
    <source>
        <dbReference type="ARBA" id="ARBA00006180"/>
    </source>
</evidence>
<evidence type="ECO:0000313" key="4">
    <source>
        <dbReference type="Proteomes" id="UP000527355"/>
    </source>
</evidence>
<name>A0A7J7QUM2_MYOMY</name>
<feature type="region of interest" description="Disordered" evidence="2">
    <location>
        <begin position="57"/>
        <end position="79"/>
    </location>
</feature>
<gene>
    <name evidence="3" type="ORF">mMyoMyo1_015693</name>
</gene>
<feature type="compositionally biased region" description="Basic and acidic residues" evidence="2">
    <location>
        <begin position="300"/>
        <end position="309"/>
    </location>
</feature>
<dbReference type="GO" id="GO:0005634">
    <property type="term" value="C:nucleus"/>
    <property type="evidence" value="ECO:0007669"/>
    <property type="project" value="TreeGrafter"/>
</dbReference>